<evidence type="ECO:0000256" key="5">
    <source>
        <dbReference type="ARBA" id="ARBA00022989"/>
    </source>
</evidence>
<accession>A0ABW4XHS9</accession>
<feature type="transmembrane region" description="Helical" evidence="11">
    <location>
        <begin position="441"/>
        <end position="459"/>
    </location>
</feature>
<evidence type="ECO:0000256" key="9">
    <source>
        <dbReference type="ARBA" id="ARBA00023201"/>
    </source>
</evidence>
<keyword evidence="7" id="KW-0406">Ion transport</keyword>
<keyword evidence="4 11" id="KW-0812">Transmembrane</keyword>
<feature type="transmembrane region" description="Helical" evidence="11">
    <location>
        <begin position="106"/>
        <end position="124"/>
    </location>
</feature>
<comment type="subcellular location">
    <subcellularLocation>
        <location evidence="1">Membrane</location>
        <topology evidence="1">Multi-pass membrane protein</topology>
    </subcellularLocation>
</comment>
<evidence type="ECO:0000256" key="4">
    <source>
        <dbReference type="ARBA" id="ARBA00022692"/>
    </source>
</evidence>
<feature type="transmembrane region" description="Helical" evidence="11">
    <location>
        <begin position="263"/>
        <end position="281"/>
    </location>
</feature>
<dbReference type="NCBIfam" id="NF038006">
    <property type="entry name" value="NhaD_1"/>
    <property type="match status" value="2"/>
</dbReference>
<keyword evidence="9" id="KW-0739">Sodium transport</keyword>
<proteinExistence type="inferred from homology"/>
<dbReference type="InterPro" id="IPR004680">
    <property type="entry name" value="Cit_transptr-like_dom"/>
</dbReference>
<evidence type="ECO:0000313" key="15">
    <source>
        <dbReference type="Proteomes" id="UP001597380"/>
    </source>
</evidence>
<keyword evidence="6" id="KW-0915">Sodium</keyword>
<gene>
    <name evidence="14" type="primary">nhaD</name>
    <name evidence="14" type="ORF">ACFSJ3_01375</name>
</gene>
<feature type="transmembrane region" description="Helical" evidence="11">
    <location>
        <begin position="334"/>
        <end position="359"/>
    </location>
</feature>
<evidence type="ECO:0000256" key="10">
    <source>
        <dbReference type="ARBA" id="ARBA00025753"/>
    </source>
</evidence>
<feature type="transmembrane region" description="Helical" evidence="11">
    <location>
        <begin position="287"/>
        <end position="307"/>
    </location>
</feature>
<evidence type="ECO:0000256" key="3">
    <source>
        <dbReference type="ARBA" id="ARBA00022449"/>
    </source>
</evidence>
<sequence>MKRTFSHLFKPLLLVFACLVTFNAAAFEGHADQLEALNHPLALVALAIFIFAYVLVIFEEQLHLPKSKPMINAAGVLWVLAALVGAEMGMTHDDIEQAVTHNLAEYASLFLFLLVAMIYINALEERNIFEALKGYLVSRGFSYQKLFWVTSVIAFFLSPIADNLTTALIMGAVVMAVGKDSPQFIGLTCIAIVVAANAGGAFSPFGDITTLMVWQSGHATFFEFFELFLPSVANYLIPALIMSRFIPEGQPPALEDKVIVKPGGYRVCVLFLVTIVLAVTFENLLGLPPYLGMMTGLSLLFLMVYFARRRAPADSPDKEYNVFSKLAIPEWDTLLFFFGVMYCVGALGFLGYLTAISGVMYGEWGATNANIAAGAISSVIDNIPVMFAILTMEPEMSHFQWLLITFTAGVGGSLLSVGSAAGVALMGAARGHYTFMSHLKWTWAVALGYAGGIAVHFAVNA</sequence>
<keyword evidence="15" id="KW-1185">Reference proteome</keyword>
<feature type="transmembrane region" description="Helical" evidence="11">
    <location>
        <begin position="371"/>
        <end position="390"/>
    </location>
</feature>
<feature type="transmembrane region" description="Helical" evidence="11">
    <location>
        <begin position="145"/>
        <end position="178"/>
    </location>
</feature>
<dbReference type="PANTHER" id="PTHR43269:SF2">
    <property type="entry name" value="SODIUM_PROTON ANTIPORTER 1-RELATED"/>
    <property type="match status" value="1"/>
</dbReference>
<comment type="caution">
    <text evidence="14">The sequence shown here is derived from an EMBL/GenBank/DDBJ whole genome shotgun (WGS) entry which is preliminary data.</text>
</comment>
<feature type="transmembrane region" description="Helical" evidence="11">
    <location>
        <begin position="184"/>
        <end position="205"/>
    </location>
</feature>
<feature type="transmembrane region" description="Helical" evidence="11">
    <location>
        <begin position="402"/>
        <end position="429"/>
    </location>
</feature>
<evidence type="ECO:0000256" key="2">
    <source>
        <dbReference type="ARBA" id="ARBA00022448"/>
    </source>
</evidence>
<feature type="chain" id="PRO_5045497865" evidence="12">
    <location>
        <begin position="27"/>
        <end position="461"/>
    </location>
</feature>
<feature type="signal peptide" evidence="12">
    <location>
        <begin position="1"/>
        <end position="26"/>
    </location>
</feature>
<evidence type="ECO:0000256" key="6">
    <source>
        <dbReference type="ARBA" id="ARBA00023053"/>
    </source>
</evidence>
<dbReference type="EMBL" id="JBHUHT010000004">
    <property type="protein sequence ID" value="MFD2094622.1"/>
    <property type="molecule type" value="Genomic_DNA"/>
</dbReference>
<dbReference type="InterPro" id="IPR045016">
    <property type="entry name" value="NhaD-like"/>
</dbReference>
<organism evidence="14 15">
    <name type="scientific">Corallincola platygyrae</name>
    <dbReference type="NCBI Taxonomy" id="1193278"/>
    <lineage>
        <taxon>Bacteria</taxon>
        <taxon>Pseudomonadati</taxon>
        <taxon>Pseudomonadota</taxon>
        <taxon>Gammaproteobacteria</taxon>
        <taxon>Alteromonadales</taxon>
        <taxon>Psychromonadaceae</taxon>
        <taxon>Corallincola</taxon>
    </lineage>
</organism>
<dbReference type="PANTHER" id="PTHR43269">
    <property type="entry name" value="SODIUM/PROTON ANTIPORTER 1-RELATED"/>
    <property type="match status" value="1"/>
</dbReference>
<feature type="domain" description="Citrate transporter-like" evidence="13">
    <location>
        <begin position="53"/>
        <end position="409"/>
    </location>
</feature>
<protein>
    <submittedName>
        <fullName evidence="14">Sodium:proton antiporter NhaD</fullName>
    </submittedName>
</protein>
<keyword evidence="5 11" id="KW-1133">Transmembrane helix</keyword>
<evidence type="ECO:0000256" key="8">
    <source>
        <dbReference type="ARBA" id="ARBA00023136"/>
    </source>
</evidence>
<feature type="transmembrane region" description="Helical" evidence="11">
    <location>
        <begin position="70"/>
        <end position="86"/>
    </location>
</feature>
<evidence type="ECO:0000256" key="12">
    <source>
        <dbReference type="SAM" id="SignalP"/>
    </source>
</evidence>
<keyword evidence="12" id="KW-0732">Signal</keyword>
<comment type="similarity">
    <text evidence="10">Belongs to the NhaD Na(+)/H(+) (TC 2.A.62) antiporter family.</text>
</comment>
<keyword evidence="8 11" id="KW-0472">Membrane</keyword>
<evidence type="ECO:0000256" key="7">
    <source>
        <dbReference type="ARBA" id="ARBA00023065"/>
    </source>
</evidence>
<dbReference type="Proteomes" id="UP001597380">
    <property type="component" value="Unassembled WGS sequence"/>
</dbReference>
<feature type="transmembrane region" description="Helical" evidence="11">
    <location>
        <begin position="41"/>
        <end position="58"/>
    </location>
</feature>
<reference evidence="15" key="1">
    <citation type="journal article" date="2019" name="Int. J. Syst. Evol. Microbiol.">
        <title>The Global Catalogue of Microorganisms (GCM) 10K type strain sequencing project: providing services to taxonomists for standard genome sequencing and annotation.</title>
        <authorList>
            <consortium name="The Broad Institute Genomics Platform"/>
            <consortium name="The Broad Institute Genome Sequencing Center for Infectious Disease"/>
            <person name="Wu L."/>
            <person name="Ma J."/>
        </authorList>
    </citation>
    <scope>NUCLEOTIDE SEQUENCE [LARGE SCALE GENOMIC DNA]</scope>
    <source>
        <strain evidence="15">CGMCC 1.10992</strain>
    </source>
</reference>
<name>A0ABW4XHS9_9GAMM</name>
<keyword evidence="3" id="KW-0050">Antiport</keyword>
<dbReference type="Pfam" id="PF03600">
    <property type="entry name" value="CitMHS"/>
    <property type="match status" value="1"/>
</dbReference>
<evidence type="ECO:0000259" key="13">
    <source>
        <dbReference type="Pfam" id="PF03600"/>
    </source>
</evidence>
<keyword evidence="2" id="KW-0813">Transport</keyword>
<evidence type="ECO:0000313" key="14">
    <source>
        <dbReference type="EMBL" id="MFD2094622.1"/>
    </source>
</evidence>
<evidence type="ECO:0000256" key="1">
    <source>
        <dbReference type="ARBA" id="ARBA00004141"/>
    </source>
</evidence>
<evidence type="ECO:0000256" key="11">
    <source>
        <dbReference type="SAM" id="Phobius"/>
    </source>
</evidence>
<dbReference type="RefSeq" id="WP_345338788.1">
    <property type="nucleotide sequence ID" value="NZ_BAABLI010000007.1"/>
</dbReference>